<gene>
    <name evidence="2" type="ORF">FM069_11690</name>
</gene>
<comment type="caution">
    <text evidence="2">The sequence shown here is derived from an EMBL/GenBank/DDBJ whole genome shotgun (WGS) entry which is preliminary data.</text>
</comment>
<dbReference type="AlphaFoldDB" id="A0A553GYW0"/>
<organism evidence="2 3">
    <name type="scientific">Pseudomonas mangiferae</name>
    <dbReference type="NCBI Taxonomy" id="2593654"/>
    <lineage>
        <taxon>Bacteria</taxon>
        <taxon>Pseudomonadati</taxon>
        <taxon>Pseudomonadota</taxon>
        <taxon>Gammaproteobacteria</taxon>
        <taxon>Pseudomonadales</taxon>
        <taxon>Pseudomonadaceae</taxon>
        <taxon>Pseudomonas</taxon>
    </lineage>
</organism>
<dbReference type="Proteomes" id="UP000315235">
    <property type="component" value="Unassembled WGS sequence"/>
</dbReference>
<keyword evidence="3" id="KW-1185">Reference proteome</keyword>
<evidence type="ECO:0000256" key="1">
    <source>
        <dbReference type="SAM" id="Phobius"/>
    </source>
</evidence>
<dbReference type="RefSeq" id="WP_143488487.1">
    <property type="nucleotide sequence ID" value="NZ_VJOY01000007.1"/>
</dbReference>
<accession>A0A553GYW0</accession>
<feature type="transmembrane region" description="Helical" evidence="1">
    <location>
        <begin position="36"/>
        <end position="53"/>
    </location>
</feature>
<sequence length="62" mass="6701">MKRGAWMIFRWPLLLALLGGIGLVSALVGDGFFDLLAWLGLGVPLALIAVAWLRPTRRGAGR</sequence>
<keyword evidence="1" id="KW-0472">Membrane</keyword>
<dbReference type="EMBL" id="VJOY01000007">
    <property type="protein sequence ID" value="TRX74662.1"/>
    <property type="molecule type" value="Genomic_DNA"/>
</dbReference>
<dbReference type="OrthoDB" id="8968524at2"/>
<protein>
    <recommendedName>
        <fullName evidence="4">DUF4175 domain-containing protein</fullName>
    </recommendedName>
</protein>
<keyword evidence="1" id="KW-1133">Transmembrane helix</keyword>
<keyword evidence="1" id="KW-0812">Transmembrane</keyword>
<evidence type="ECO:0000313" key="3">
    <source>
        <dbReference type="Proteomes" id="UP000315235"/>
    </source>
</evidence>
<proteinExistence type="predicted"/>
<evidence type="ECO:0008006" key="4">
    <source>
        <dbReference type="Google" id="ProtNLM"/>
    </source>
</evidence>
<reference evidence="2 3" key="1">
    <citation type="submission" date="2019-07" db="EMBL/GenBank/DDBJ databases">
        <title>Pseudomonas mangiferae sp. nov., isolated from bark of mango tree in Thailand.</title>
        <authorList>
            <person name="Srisuk N."/>
            <person name="Anurat P."/>
        </authorList>
    </citation>
    <scope>NUCLEOTIDE SEQUENCE [LARGE SCALE GENOMIC DNA]</scope>
    <source>
        <strain evidence="2 3">DMKU_BBB3-04</strain>
    </source>
</reference>
<evidence type="ECO:0000313" key="2">
    <source>
        <dbReference type="EMBL" id="TRX74662.1"/>
    </source>
</evidence>
<name>A0A553GYW0_9PSED</name>